<evidence type="ECO:0008006" key="5">
    <source>
        <dbReference type="Google" id="ProtNLM"/>
    </source>
</evidence>
<dbReference type="PANTHER" id="PTHR31811:SF0">
    <property type="entry name" value="TRNA A64-2'-O-RIBOSYLPHOSPHATE TRANSFERASE"/>
    <property type="match status" value="1"/>
</dbReference>
<comment type="caution">
    <text evidence="3">The sequence shown here is derived from an EMBL/GenBank/DDBJ whole genome shotgun (WGS) entry which is preliminary data.</text>
</comment>
<evidence type="ECO:0000313" key="4">
    <source>
        <dbReference type="Proteomes" id="UP000816034"/>
    </source>
</evidence>
<feature type="domain" description="Rit1 DUSP-like" evidence="1">
    <location>
        <begin position="381"/>
        <end position="491"/>
    </location>
</feature>
<dbReference type="PIRSF" id="PIRSF007747">
    <property type="entry name" value="Ribosyl_Ptfrase"/>
    <property type="match status" value="1"/>
</dbReference>
<sequence>MLQFPSSSPMVDDKSIYRLSRKLKQNTQNIYARLKSITEDSEFVETVFRLYPTVPKYANLRCGLWYHANFDSTCYFKSTDGHTYHWSFSLSRLNLHVLKTALTSHCIMIVDSTRKGKLFPDSFSKTVPIWCCVMNRVLQLLKYGSMSSELKLPTWVHDTERVQIEERMPEWIDTLLKSGIDFTEFVKLYEKPLQCVWISRRTDLDFVDSSFSTDELDFIPVFLVSVSDPDHPIKTTSWEYIQGAGDDHETWSLGLTPQLFWEFKDAILSPTVHNGEECEQVIREILANHRKQSSVSNMQHLYDSSSISLLHISKHGDDEASLNPILPSTKLNSCPLSIGHFSNFEKIEMLNTYFESHLKETSRFICCHDYTQEFSCGKAFSIMDNKKNKRGLEDELASVLQYSETQLASGKELYILGRTGKNEEIAIVIAILCSMFTENYEFIHDKTSREETMRNFTNIDKQFIKKKLMFIQSFVHDASPSRNLIKGLNRYFLS</sequence>
<dbReference type="PANTHER" id="PTHR31811">
    <property type="entry name" value="TRNA A64-2'-O-RIBOSYLPHOSPHATE TRANSFERASE"/>
    <property type="match status" value="1"/>
</dbReference>
<dbReference type="Proteomes" id="UP000816034">
    <property type="component" value="Unassembled WGS sequence"/>
</dbReference>
<dbReference type="InterPro" id="IPR033421">
    <property type="entry name" value="Rit1_DUSP-like"/>
</dbReference>
<dbReference type="EMBL" id="PYSW02000020">
    <property type="protein sequence ID" value="KAG2383392.1"/>
    <property type="molecule type" value="Genomic_DNA"/>
</dbReference>
<gene>
    <name evidence="3" type="ORF">C9374_004063</name>
</gene>
<dbReference type="Pfam" id="PF04179">
    <property type="entry name" value="Init_tRNA_PT"/>
    <property type="match status" value="1"/>
</dbReference>
<evidence type="ECO:0000259" key="2">
    <source>
        <dbReference type="Pfam" id="PF17184"/>
    </source>
</evidence>
<keyword evidence="4" id="KW-1185">Reference proteome</keyword>
<organism evidence="3 4">
    <name type="scientific">Naegleria lovaniensis</name>
    <name type="common">Amoeba</name>
    <dbReference type="NCBI Taxonomy" id="51637"/>
    <lineage>
        <taxon>Eukaryota</taxon>
        <taxon>Discoba</taxon>
        <taxon>Heterolobosea</taxon>
        <taxon>Tetramitia</taxon>
        <taxon>Eutetramitia</taxon>
        <taxon>Vahlkampfiidae</taxon>
        <taxon>Naegleria</taxon>
    </lineage>
</organism>
<dbReference type="GeneID" id="68096518"/>
<accession>A0AA88GS82</accession>
<evidence type="ECO:0000313" key="3">
    <source>
        <dbReference type="EMBL" id="KAG2383392.1"/>
    </source>
</evidence>
<dbReference type="AlphaFoldDB" id="A0AA88GS82"/>
<dbReference type="InterPro" id="IPR007306">
    <property type="entry name" value="Rit1"/>
</dbReference>
<reference evidence="3 4" key="1">
    <citation type="journal article" date="2018" name="BMC Genomics">
        <title>The genome of Naegleria lovaniensis, the basis for a comparative approach to unravel pathogenicity factors of the human pathogenic amoeba N. fowleri.</title>
        <authorList>
            <person name="Liechti N."/>
            <person name="Schurch N."/>
            <person name="Bruggmann R."/>
            <person name="Wittwer M."/>
        </authorList>
    </citation>
    <scope>NUCLEOTIDE SEQUENCE [LARGE SCALE GENOMIC DNA]</scope>
    <source>
        <strain evidence="3 4">ATCC 30569</strain>
    </source>
</reference>
<dbReference type="GO" id="GO:0019988">
    <property type="term" value="P:charged-tRNA amino acid modification"/>
    <property type="evidence" value="ECO:0007669"/>
    <property type="project" value="InterPro"/>
</dbReference>
<evidence type="ECO:0000259" key="1">
    <source>
        <dbReference type="Pfam" id="PF04179"/>
    </source>
</evidence>
<name>A0AA88GS82_NAELO</name>
<dbReference type="GO" id="GO:0005737">
    <property type="term" value="C:cytoplasm"/>
    <property type="evidence" value="ECO:0007669"/>
    <property type="project" value="TreeGrafter"/>
</dbReference>
<dbReference type="RefSeq" id="XP_044549071.1">
    <property type="nucleotide sequence ID" value="XM_044693661.1"/>
</dbReference>
<dbReference type="InterPro" id="IPR033449">
    <property type="entry name" value="Rit1_N"/>
</dbReference>
<feature type="domain" description="Rit1 N-terminal" evidence="2">
    <location>
        <begin position="23"/>
        <end position="286"/>
    </location>
</feature>
<proteinExistence type="predicted"/>
<dbReference type="GO" id="GO:0043399">
    <property type="term" value="F:tRNA adenosine(64)-2'-O-ribosylphosphate transferase activity"/>
    <property type="evidence" value="ECO:0007669"/>
    <property type="project" value="InterPro"/>
</dbReference>
<dbReference type="Pfam" id="PF17184">
    <property type="entry name" value="Rit1_C"/>
    <property type="match status" value="1"/>
</dbReference>
<protein>
    <recommendedName>
        <fullName evidence="5">Initiator tRNA phosphoribosyl transferase</fullName>
    </recommendedName>
</protein>